<comment type="caution">
    <text evidence="4">The sequence shown here is derived from an EMBL/GenBank/DDBJ whole genome shotgun (WGS) entry which is preliminary data.</text>
</comment>
<evidence type="ECO:0000256" key="2">
    <source>
        <dbReference type="ARBA" id="ARBA00022801"/>
    </source>
</evidence>
<dbReference type="GO" id="GO:0016787">
    <property type="term" value="F:hydrolase activity"/>
    <property type="evidence" value="ECO:0007669"/>
    <property type="project" value="UniProtKB-KW"/>
</dbReference>
<dbReference type="AlphaFoldDB" id="A0A553JRI4"/>
<dbReference type="Gene3D" id="3.60.60.10">
    <property type="entry name" value="Penicillin V Acylase, Chain A"/>
    <property type="match status" value="1"/>
</dbReference>
<comment type="similarity">
    <text evidence="1">Belongs to the peptidase C59 family.</text>
</comment>
<dbReference type="OrthoDB" id="9794717at2"/>
<proteinExistence type="inferred from homology"/>
<dbReference type="EMBL" id="VKGK01000006">
    <property type="protein sequence ID" value="TRY15068.1"/>
    <property type="molecule type" value="Genomic_DNA"/>
</dbReference>
<accession>A0A553JRI4</accession>
<gene>
    <name evidence="4" type="ORF">FN961_07100</name>
</gene>
<organism evidence="4 5">
    <name type="scientific">Shewanella hanedai</name>
    <name type="common">Alteromonas hanedai</name>
    <dbReference type="NCBI Taxonomy" id="25"/>
    <lineage>
        <taxon>Bacteria</taxon>
        <taxon>Pseudomonadati</taxon>
        <taxon>Pseudomonadota</taxon>
        <taxon>Gammaproteobacteria</taxon>
        <taxon>Alteromonadales</taxon>
        <taxon>Shewanellaceae</taxon>
        <taxon>Shewanella</taxon>
    </lineage>
</organism>
<dbReference type="Proteomes" id="UP000318126">
    <property type="component" value="Unassembled WGS sequence"/>
</dbReference>
<dbReference type="Pfam" id="PF02275">
    <property type="entry name" value="CBAH"/>
    <property type="match status" value="1"/>
</dbReference>
<dbReference type="PANTHER" id="PTHR35527">
    <property type="entry name" value="CHOLOYLGLYCINE HYDROLASE"/>
    <property type="match status" value="1"/>
</dbReference>
<reference evidence="5" key="1">
    <citation type="submission" date="2019-07" db="EMBL/GenBank/DDBJ databases">
        <title>Shewanella sp. YLB-08 draft genomic sequence.</title>
        <authorList>
            <person name="Yu L."/>
        </authorList>
    </citation>
    <scope>NUCLEOTIDE SEQUENCE [LARGE SCALE GENOMIC DNA]</scope>
    <source>
        <strain evidence="5">JCM 20706</strain>
    </source>
</reference>
<dbReference type="InterPro" id="IPR029055">
    <property type="entry name" value="Ntn_hydrolases_N"/>
</dbReference>
<dbReference type="PANTHER" id="PTHR35527:SF2">
    <property type="entry name" value="HYDROLASE"/>
    <property type="match status" value="1"/>
</dbReference>
<evidence type="ECO:0000313" key="4">
    <source>
        <dbReference type="EMBL" id="TRY15068.1"/>
    </source>
</evidence>
<evidence type="ECO:0000256" key="1">
    <source>
        <dbReference type="ARBA" id="ARBA00006625"/>
    </source>
</evidence>
<dbReference type="SUPFAM" id="SSF56235">
    <property type="entry name" value="N-terminal nucleophile aminohydrolases (Ntn hydrolases)"/>
    <property type="match status" value="1"/>
</dbReference>
<keyword evidence="5" id="KW-1185">Reference proteome</keyword>
<dbReference type="InterPro" id="IPR029132">
    <property type="entry name" value="CBAH/NAAA_C"/>
</dbReference>
<keyword evidence="2 4" id="KW-0378">Hydrolase</keyword>
<name>A0A553JRI4_SHEHA</name>
<evidence type="ECO:0000259" key="3">
    <source>
        <dbReference type="Pfam" id="PF02275"/>
    </source>
</evidence>
<dbReference type="InterPro" id="IPR052193">
    <property type="entry name" value="Peptidase_C59"/>
</dbReference>
<dbReference type="RefSeq" id="WP_143563855.1">
    <property type="nucleotide sequence ID" value="NZ_BMPL01000005.1"/>
</dbReference>
<evidence type="ECO:0000313" key="5">
    <source>
        <dbReference type="Proteomes" id="UP000318126"/>
    </source>
</evidence>
<feature type="domain" description="Choloylglycine hydrolase/NAAA C-terminal" evidence="3">
    <location>
        <begin position="37"/>
        <end position="396"/>
    </location>
</feature>
<protein>
    <submittedName>
        <fullName evidence="4">Linear amide C-N hydrolase</fullName>
    </submittedName>
</protein>
<sequence length="438" mass="49525">MCTNFLIDLSSPKAKALSIPAPLISSESFKNKVAKESLGVIEGRTLEFALRLNTELMFRPKDYQFNQNTKDEDRETLLSKLPSMHADAFEHIKYQDNLNLTSWNGKYSFVGMAPIGTGLASHGMNQHGLSIGDMTLNATEYQSHTDEDLVKCNTKIILYVNLVNYVLSNFKNCEEVCHAFTTKKDEYRIINPFYSDDEKEHPFPTAFLFHFPVHDSYGNSLVLEFIKGQVNVYDNTQVGVLTNDPQLPWQIENLTCYIGVTPTNAMPFKGNQFVINNKSQGTGYSSMPGSSTPPDRFIRAALMNNHIFKPKVNCAKALTTQDDSDKMSDELTNMAYHLLNTVDIPNGTSREHSDTISPEQENSDYTLWGVAANLTSRIYNVRMYHSLQVFSIDLRKLIEANTEAFEQQLPQDIYTHSLTEEHIVNVQNESADNIEKIA</sequence>